<dbReference type="SUPFAM" id="SSF49265">
    <property type="entry name" value="Fibronectin type III"/>
    <property type="match status" value="2"/>
</dbReference>
<feature type="domain" description="Fibronectin type-III" evidence="1">
    <location>
        <begin position="442"/>
        <end position="546"/>
    </location>
</feature>
<dbReference type="SMART" id="SM00060">
    <property type="entry name" value="FN3"/>
    <property type="match status" value="5"/>
</dbReference>
<evidence type="ECO:0000313" key="3">
    <source>
        <dbReference type="Proteomes" id="UP000286402"/>
    </source>
</evidence>
<gene>
    <name evidence="2" type="ORF">BCY89_13665</name>
</gene>
<evidence type="ECO:0000313" key="2">
    <source>
        <dbReference type="EMBL" id="RKF33260.1"/>
    </source>
</evidence>
<organism evidence="2 3">
    <name type="scientific">Sphingobacterium siyangense</name>
    <dbReference type="NCBI Taxonomy" id="459529"/>
    <lineage>
        <taxon>Bacteria</taxon>
        <taxon>Pseudomonadati</taxon>
        <taxon>Bacteroidota</taxon>
        <taxon>Sphingobacteriia</taxon>
        <taxon>Sphingobacteriales</taxon>
        <taxon>Sphingobacteriaceae</taxon>
        <taxon>Sphingobacterium</taxon>
    </lineage>
</organism>
<dbReference type="Proteomes" id="UP000286402">
    <property type="component" value="Unassembled WGS sequence"/>
</dbReference>
<dbReference type="InterPro" id="IPR003961">
    <property type="entry name" value="FN3_dom"/>
</dbReference>
<dbReference type="InterPro" id="IPR013783">
    <property type="entry name" value="Ig-like_fold"/>
</dbReference>
<feature type="domain" description="Fibronectin type-III" evidence="1">
    <location>
        <begin position="39"/>
        <end position="136"/>
    </location>
</feature>
<sequence length="642" mass="66653">MNPKNFNIRYLYSLFMLILPWTSCDDKDKFDFNQHNKVAVTTLQMTGVTKNDAALNGRVNTNNGETLTQVGICYATHQKPTVNNEKVLKTGDLDTGAFTLYAQNLKPATTYYFRAFATNKNGTAYGDPLSFTTQSGYVAKLETQSASSITRITAELGGKISDDGGYPVISKGVCYSNISSFPTISNDKVSVDTQSTSFKVNLTKLKAGTIYYARAYATSSVGTGYGQVVSFTTLPPIVASGISTAAVSSVTYSSASVGGTVLDDNGSTVTARGICYSNSNTTPSVSSGTILNIGSGTGSFSGQLTGLVVNTSYYIRAFATNSAGTAYGPVVSFKTSMPDLPSSVSTTTPYNVTMTSAYTGGYIGSAGGGTISAKGVVYSSSNSLPSLTNGTRVSGGSGTGNFSLILSGLQYNTIYYVRSYATNEAGTTYGNVYTFKTLLPSLPSSLSTYGAVSITPGSAYVSGYIGSAGGGNISASGFVFSSSTSNPTIGNSTSVTLGSSIGSIATTLTGLSAGTSYYARVYATNEAGTTYGNLISFTTTRYTAPTGVTTYQVGNTGSTYVTFSGDIATDGGSTLTERGFVYSTSSNPTLSSGTKTTVSGSSVGYFSKSVTGFNKYTTYYVRAYATNAYGTTYGSSAAFYTY</sequence>
<dbReference type="PROSITE" id="PS50853">
    <property type="entry name" value="FN3"/>
    <property type="match status" value="2"/>
</dbReference>
<comment type="caution">
    <text evidence="2">The sequence shown here is derived from an EMBL/GenBank/DDBJ whole genome shotgun (WGS) entry which is preliminary data.</text>
</comment>
<keyword evidence="3" id="KW-1185">Reference proteome</keyword>
<accession>A0A420FJZ0</accession>
<dbReference type="AlphaFoldDB" id="A0A420FJZ0"/>
<dbReference type="InterPro" id="IPR036116">
    <property type="entry name" value="FN3_sf"/>
</dbReference>
<protein>
    <recommendedName>
        <fullName evidence="1">Fibronectin type-III domain-containing protein</fullName>
    </recommendedName>
</protein>
<dbReference type="Gene3D" id="2.60.40.10">
    <property type="entry name" value="Immunoglobulins"/>
    <property type="match status" value="3"/>
</dbReference>
<evidence type="ECO:0000259" key="1">
    <source>
        <dbReference type="PROSITE" id="PS50853"/>
    </source>
</evidence>
<name>A0A420FJZ0_9SPHI</name>
<dbReference type="EMBL" id="MCAQ01000026">
    <property type="protein sequence ID" value="RKF33260.1"/>
    <property type="molecule type" value="Genomic_DNA"/>
</dbReference>
<reference evidence="2 3" key="1">
    <citation type="submission" date="2016-07" db="EMBL/GenBank/DDBJ databases">
        <title>Genome analysis of Sphingobacterium siyangense T12B17.</title>
        <authorList>
            <person name="Xu D."/>
            <person name="Su Y."/>
            <person name="Zheng S."/>
        </authorList>
    </citation>
    <scope>NUCLEOTIDE SEQUENCE [LARGE SCALE GENOMIC DNA]</scope>
    <source>
        <strain evidence="2 3">T12B17</strain>
    </source>
</reference>
<proteinExistence type="predicted"/>
<dbReference type="RefSeq" id="WP_120335540.1">
    <property type="nucleotide sequence ID" value="NZ_MCAQ01000026.1"/>
</dbReference>